<evidence type="ECO:0000256" key="9">
    <source>
        <dbReference type="ARBA" id="ARBA00023136"/>
    </source>
</evidence>
<protein>
    <submittedName>
        <fullName evidence="12">Energy transducer TonB</fullName>
    </submittedName>
</protein>
<dbReference type="PANTHER" id="PTHR33446">
    <property type="entry name" value="PROTEIN TONB-RELATED"/>
    <property type="match status" value="1"/>
</dbReference>
<dbReference type="InterPro" id="IPR037682">
    <property type="entry name" value="TonB_C"/>
</dbReference>
<feature type="compositionally biased region" description="Low complexity" evidence="10">
    <location>
        <begin position="156"/>
        <end position="170"/>
    </location>
</feature>
<evidence type="ECO:0000259" key="11">
    <source>
        <dbReference type="PROSITE" id="PS52015"/>
    </source>
</evidence>
<dbReference type="AlphaFoldDB" id="A0A5C7EK43"/>
<dbReference type="InParanoid" id="A0A5C7EK43"/>
<accession>A0A5C7EK43</accession>
<feature type="compositionally biased region" description="Low complexity" evidence="10">
    <location>
        <begin position="129"/>
        <end position="147"/>
    </location>
</feature>
<comment type="caution">
    <text evidence="12">The sequence shown here is derived from an EMBL/GenBank/DDBJ whole genome shotgun (WGS) entry which is preliminary data.</text>
</comment>
<dbReference type="InterPro" id="IPR006260">
    <property type="entry name" value="TonB/TolA_C"/>
</dbReference>
<evidence type="ECO:0000256" key="3">
    <source>
        <dbReference type="ARBA" id="ARBA00022448"/>
    </source>
</evidence>
<evidence type="ECO:0000256" key="1">
    <source>
        <dbReference type="ARBA" id="ARBA00004383"/>
    </source>
</evidence>
<name>A0A5C7EK43_9PROT</name>
<feature type="domain" description="TonB C-terminal" evidence="11">
    <location>
        <begin position="231"/>
        <end position="324"/>
    </location>
</feature>
<dbReference type="OrthoDB" id="9792439at2"/>
<keyword evidence="8" id="KW-1133">Transmembrane helix</keyword>
<feature type="region of interest" description="Disordered" evidence="10">
    <location>
        <begin position="40"/>
        <end position="72"/>
    </location>
</feature>
<proteinExistence type="inferred from homology"/>
<evidence type="ECO:0000256" key="7">
    <source>
        <dbReference type="ARBA" id="ARBA00022927"/>
    </source>
</evidence>
<dbReference type="NCBIfam" id="TIGR01352">
    <property type="entry name" value="tonB_Cterm"/>
    <property type="match status" value="1"/>
</dbReference>
<evidence type="ECO:0000256" key="8">
    <source>
        <dbReference type="ARBA" id="ARBA00022989"/>
    </source>
</evidence>
<keyword evidence="4" id="KW-1003">Cell membrane</keyword>
<keyword evidence="6" id="KW-0812">Transmembrane</keyword>
<dbReference type="Gene3D" id="3.30.1150.10">
    <property type="match status" value="1"/>
</dbReference>
<evidence type="ECO:0000256" key="6">
    <source>
        <dbReference type="ARBA" id="ARBA00022692"/>
    </source>
</evidence>
<keyword evidence="3" id="KW-0813">Transport</keyword>
<evidence type="ECO:0000256" key="5">
    <source>
        <dbReference type="ARBA" id="ARBA00022519"/>
    </source>
</evidence>
<feature type="region of interest" description="Disordered" evidence="10">
    <location>
        <begin position="121"/>
        <end position="228"/>
    </location>
</feature>
<evidence type="ECO:0000256" key="4">
    <source>
        <dbReference type="ARBA" id="ARBA00022475"/>
    </source>
</evidence>
<dbReference type="SUPFAM" id="SSF74653">
    <property type="entry name" value="TolA/TonB C-terminal domain"/>
    <property type="match status" value="1"/>
</dbReference>
<feature type="compositionally biased region" description="Low complexity" evidence="10">
    <location>
        <begin position="210"/>
        <end position="222"/>
    </location>
</feature>
<dbReference type="GO" id="GO:0015031">
    <property type="term" value="P:protein transport"/>
    <property type="evidence" value="ECO:0007669"/>
    <property type="project" value="UniProtKB-KW"/>
</dbReference>
<dbReference type="GO" id="GO:0055085">
    <property type="term" value="P:transmembrane transport"/>
    <property type="evidence" value="ECO:0007669"/>
    <property type="project" value="InterPro"/>
</dbReference>
<reference evidence="12 13" key="1">
    <citation type="submission" date="2019-08" db="EMBL/GenBank/DDBJ databases">
        <title>Pelomicrobium methylotrophicum gen. nov., sp. nov. a moderately thermophilic, facultatively anaerobic, lithoautotrophic and methylotrophic bacterium isolated from a terrestrial mud volcano.</title>
        <authorList>
            <person name="Slobodkina G.B."/>
            <person name="Merkel A.Y."/>
            <person name="Slobodkin A.I."/>
        </authorList>
    </citation>
    <scope>NUCLEOTIDE SEQUENCE [LARGE SCALE GENOMIC DNA]</scope>
    <source>
        <strain evidence="12 13">SM250</strain>
    </source>
</reference>
<organism evidence="12 13">
    <name type="scientific">Pelomicrobium methylotrophicum</name>
    <dbReference type="NCBI Taxonomy" id="2602750"/>
    <lineage>
        <taxon>Bacteria</taxon>
        <taxon>Pseudomonadati</taxon>
        <taxon>Pseudomonadota</taxon>
        <taxon>Hydrogenophilia</taxon>
        <taxon>Hydrogenophilia incertae sedis</taxon>
        <taxon>Pelomicrobium</taxon>
    </lineage>
</organism>
<dbReference type="InterPro" id="IPR051045">
    <property type="entry name" value="TonB-dependent_transducer"/>
</dbReference>
<evidence type="ECO:0000256" key="10">
    <source>
        <dbReference type="SAM" id="MobiDB-lite"/>
    </source>
</evidence>
<keyword evidence="5" id="KW-0997">Cell inner membrane</keyword>
<comment type="subcellular location">
    <subcellularLocation>
        <location evidence="1">Cell inner membrane</location>
        <topology evidence="1">Single-pass membrane protein</topology>
        <orientation evidence="1">Periplasmic side</orientation>
    </subcellularLocation>
</comment>
<evidence type="ECO:0000313" key="13">
    <source>
        <dbReference type="Proteomes" id="UP000321201"/>
    </source>
</evidence>
<dbReference type="PROSITE" id="PS52015">
    <property type="entry name" value="TONB_CTD"/>
    <property type="match status" value="1"/>
</dbReference>
<keyword evidence="7" id="KW-0653">Protein transport</keyword>
<dbReference type="EMBL" id="VPFL01000005">
    <property type="protein sequence ID" value="TXF12601.1"/>
    <property type="molecule type" value="Genomic_DNA"/>
</dbReference>
<evidence type="ECO:0000256" key="2">
    <source>
        <dbReference type="ARBA" id="ARBA00006555"/>
    </source>
</evidence>
<comment type="similarity">
    <text evidence="2">Belongs to the TonB family.</text>
</comment>
<dbReference type="PANTHER" id="PTHR33446:SF2">
    <property type="entry name" value="PROTEIN TONB"/>
    <property type="match status" value="1"/>
</dbReference>
<dbReference type="GO" id="GO:0031992">
    <property type="term" value="F:energy transducer activity"/>
    <property type="evidence" value="ECO:0007669"/>
    <property type="project" value="TreeGrafter"/>
</dbReference>
<dbReference type="Pfam" id="PF03544">
    <property type="entry name" value="TonB_C"/>
    <property type="match status" value="1"/>
</dbReference>
<keyword evidence="13" id="KW-1185">Reference proteome</keyword>
<dbReference type="GO" id="GO:0098797">
    <property type="term" value="C:plasma membrane protein complex"/>
    <property type="evidence" value="ECO:0007669"/>
    <property type="project" value="TreeGrafter"/>
</dbReference>
<sequence length="324" mass="33151">MQVLDPGVRHRRALSAGCLRLATGGQSRGVRGRAAAAYDSPGVRPMTQTPRKPADVIEFPRSPDGPVGGTEARSGHGRFVACLAASTLLHAGALLLPVPLIHDEVRLPAVLAPFTMTLAPSPATDAGDRPGTAPAAAGPPASRLAPARPRPPAPARPQAEAAAFPLATPGARGGPGAWRTDTPLPSLPAEPGASPAHEPLPVSPAPPTAAPGTAAAPMPGLPSRATAAVTPPSYTADYLRNPLPEYPLSARRLGQEGVVLLRVKVDPAGVPAEVHLAKSSGVASLDEAALKAVRGWTFVPARQGQEPVAAWVEVPIRFRLSDAK</sequence>
<gene>
    <name evidence="12" type="ORF">FR698_05050</name>
</gene>
<dbReference type="Proteomes" id="UP000321201">
    <property type="component" value="Unassembled WGS sequence"/>
</dbReference>
<keyword evidence="9" id="KW-0472">Membrane</keyword>
<evidence type="ECO:0000313" key="12">
    <source>
        <dbReference type="EMBL" id="TXF12601.1"/>
    </source>
</evidence>